<dbReference type="EMBL" id="JAHKSW010000026">
    <property type="protein sequence ID" value="KAG7316048.1"/>
    <property type="molecule type" value="Genomic_DNA"/>
</dbReference>
<feature type="transmembrane region" description="Helical" evidence="1">
    <location>
        <begin position="37"/>
        <end position="57"/>
    </location>
</feature>
<evidence type="ECO:0000256" key="1">
    <source>
        <dbReference type="SAM" id="Phobius"/>
    </source>
</evidence>
<keyword evidence="1" id="KW-0472">Membrane</keyword>
<evidence type="ECO:0000313" key="3">
    <source>
        <dbReference type="Proteomes" id="UP000824219"/>
    </source>
</evidence>
<keyword evidence="1" id="KW-1133">Transmembrane helix</keyword>
<evidence type="ECO:0000313" key="2">
    <source>
        <dbReference type="EMBL" id="KAG7316048.1"/>
    </source>
</evidence>
<keyword evidence="1" id="KW-0812">Transmembrane</keyword>
<comment type="caution">
    <text evidence="2">The sequence shown here is derived from an EMBL/GenBank/DDBJ whole genome shotgun (WGS) entry which is preliminary data.</text>
</comment>
<accession>A0A9D3N765</accession>
<proteinExistence type="predicted"/>
<keyword evidence="3" id="KW-1185">Reference proteome</keyword>
<sequence length="68" mass="7708">MTDVEIQTNQQLYKPEMLSSPGVSETSSSVSQINRKFCDFFLITLILTFGILHPQAVHERLGERRGLV</sequence>
<reference evidence="2 3" key="1">
    <citation type="submission" date="2021-06" db="EMBL/GenBank/DDBJ databases">
        <title>Chromosome-level genome assembly of the red-tail catfish (Hemibagrus wyckioides).</title>
        <authorList>
            <person name="Shao F."/>
        </authorList>
    </citation>
    <scope>NUCLEOTIDE SEQUENCE [LARGE SCALE GENOMIC DNA]</scope>
    <source>
        <strain evidence="2">EC202008001</strain>
        <tissue evidence="2">Blood</tissue>
    </source>
</reference>
<gene>
    <name evidence="2" type="ORF">KOW79_020914</name>
</gene>
<organism evidence="2 3">
    <name type="scientific">Hemibagrus wyckioides</name>
    <dbReference type="NCBI Taxonomy" id="337641"/>
    <lineage>
        <taxon>Eukaryota</taxon>
        <taxon>Metazoa</taxon>
        <taxon>Chordata</taxon>
        <taxon>Craniata</taxon>
        <taxon>Vertebrata</taxon>
        <taxon>Euteleostomi</taxon>
        <taxon>Actinopterygii</taxon>
        <taxon>Neopterygii</taxon>
        <taxon>Teleostei</taxon>
        <taxon>Ostariophysi</taxon>
        <taxon>Siluriformes</taxon>
        <taxon>Bagridae</taxon>
        <taxon>Hemibagrus</taxon>
    </lineage>
</organism>
<protein>
    <submittedName>
        <fullName evidence="2">Uncharacterized protein</fullName>
    </submittedName>
</protein>
<name>A0A9D3N765_9TELE</name>
<dbReference type="Proteomes" id="UP000824219">
    <property type="component" value="Linkage Group LG26"/>
</dbReference>
<dbReference type="AlphaFoldDB" id="A0A9D3N765"/>